<sequence length="178" mass="19524">GTYTYVFTIYDVGGNFAMDTVIVNVSDGTTPILTHPTDITYNEGDAGNEIAWTANDLNPATYSITKDGTDIRGPFSYNIPVTNGTYSVRLYFAEIYWGVQNPQGFEGDEGRRIFNTTIEDVEVFTGYDLVKDINPAIADQRMYDIEVTDGILTITFEASVNKPKISAIEVLGTGTVGM</sequence>
<accession>A0A0F9FBA3</accession>
<proteinExistence type="predicted"/>
<dbReference type="AlphaFoldDB" id="A0A0F9FBA3"/>
<dbReference type="InterPro" id="IPR021720">
    <property type="entry name" value="Malectin_dom"/>
</dbReference>
<feature type="non-terminal residue" evidence="2">
    <location>
        <position position="1"/>
    </location>
</feature>
<dbReference type="SUPFAM" id="SSF49785">
    <property type="entry name" value="Galactose-binding domain-like"/>
    <property type="match status" value="1"/>
</dbReference>
<protein>
    <recommendedName>
        <fullName evidence="1">Malectin domain-containing protein</fullName>
    </recommendedName>
</protein>
<dbReference type="Pfam" id="PF11721">
    <property type="entry name" value="Malectin"/>
    <property type="match status" value="1"/>
</dbReference>
<feature type="domain" description="Malectin" evidence="1">
    <location>
        <begin position="75"/>
        <end position="168"/>
    </location>
</feature>
<evidence type="ECO:0000259" key="1">
    <source>
        <dbReference type="Pfam" id="PF11721"/>
    </source>
</evidence>
<organism evidence="2">
    <name type="scientific">marine sediment metagenome</name>
    <dbReference type="NCBI Taxonomy" id="412755"/>
    <lineage>
        <taxon>unclassified sequences</taxon>
        <taxon>metagenomes</taxon>
        <taxon>ecological metagenomes</taxon>
    </lineage>
</organism>
<dbReference type="InterPro" id="IPR008979">
    <property type="entry name" value="Galactose-bd-like_sf"/>
</dbReference>
<comment type="caution">
    <text evidence="2">The sequence shown here is derived from an EMBL/GenBank/DDBJ whole genome shotgun (WGS) entry which is preliminary data.</text>
</comment>
<dbReference type="EMBL" id="LAZR01021921">
    <property type="protein sequence ID" value="KKL83659.1"/>
    <property type="molecule type" value="Genomic_DNA"/>
</dbReference>
<gene>
    <name evidence="2" type="ORF">LCGC14_1972540</name>
</gene>
<dbReference type="Gene3D" id="2.60.120.430">
    <property type="entry name" value="Galactose-binding lectin"/>
    <property type="match status" value="1"/>
</dbReference>
<evidence type="ECO:0000313" key="2">
    <source>
        <dbReference type="EMBL" id="KKL83659.1"/>
    </source>
</evidence>
<name>A0A0F9FBA3_9ZZZZ</name>
<reference evidence="2" key="1">
    <citation type="journal article" date="2015" name="Nature">
        <title>Complex archaea that bridge the gap between prokaryotes and eukaryotes.</title>
        <authorList>
            <person name="Spang A."/>
            <person name="Saw J.H."/>
            <person name="Jorgensen S.L."/>
            <person name="Zaremba-Niedzwiedzka K."/>
            <person name="Martijn J."/>
            <person name="Lind A.E."/>
            <person name="van Eijk R."/>
            <person name="Schleper C."/>
            <person name="Guy L."/>
            <person name="Ettema T.J."/>
        </authorList>
    </citation>
    <scope>NUCLEOTIDE SEQUENCE</scope>
</reference>